<feature type="transmembrane region" description="Helical" evidence="1">
    <location>
        <begin position="86"/>
        <end position="106"/>
    </location>
</feature>
<keyword evidence="1" id="KW-0472">Membrane</keyword>
<feature type="transmembrane region" description="Helical" evidence="1">
    <location>
        <begin position="58"/>
        <end position="79"/>
    </location>
</feature>
<evidence type="ECO:0000313" key="2">
    <source>
        <dbReference type="EMBL" id="MEX1662359.1"/>
    </source>
</evidence>
<gene>
    <name evidence="2" type="ORF">AB4874_11980</name>
</gene>
<comment type="caution">
    <text evidence="2">The sequence shown here is derived from an EMBL/GenBank/DDBJ whole genome shotgun (WGS) entry which is preliminary data.</text>
</comment>
<dbReference type="RefSeq" id="WP_368392156.1">
    <property type="nucleotide sequence ID" value="NZ_JBFRYC010000006.1"/>
</dbReference>
<keyword evidence="3" id="KW-1185">Reference proteome</keyword>
<evidence type="ECO:0008006" key="4">
    <source>
        <dbReference type="Google" id="ProtNLM"/>
    </source>
</evidence>
<dbReference type="EMBL" id="JBFRYC010000006">
    <property type="protein sequence ID" value="MEX1662359.1"/>
    <property type="molecule type" value="Genomic_DNA"/>
</dbReference>
<proteinExistence type="predicted"/>
<keyword evidence="1" id="KW-1133">Transmembrane helix</keyword>
<evidence type="ECO:0000256" key="1">
    <source>
        <dbReference type="SAM" id="Phobius"/>
    </source>
</evidence>
<protein>
    <recommendedName>
        <fullName evidence="4">DUF423 domain-containing protein</fullName>
    </recommendedName>
</protein>
<organism evidence="2 3">
    <name type="scientific">Thioclava arctica</name>
    <dbReference type="NCBI Taxonomy" id="3238301"/>
    <lineage>
        <taxon>Bacteria</taxon>
        <taxon>Pseudomonadati</taxon>
        <taxon>Pseudomonadota</taxon>
        <taxon>Alphaproteobacteria</taxon>
        <taxon>Rhodobacterales</taxon>
        <taxon>Paracoccaceae</taxon>
        <taxon>Thioclava</taxon>
    </lineage>
</organism>
<name>A0ABV3TLA2_9RHOB</name>
<dbReference type="Proteomes" id="UP001557465">
    <property type="component" value="Unassembled WGS sequence"/>
</dbReference>
<evidence type="ECO:0000313" key="3">
    <source>
        <dbReference type="Proteomes" id="UP001557465"/>
    </source>
</evidence>
<feature type="transmembrane region" description="Helical" evidence="1">
    <location>
        <begin position="118"/>
        <end position="137"/>
    </location>
</feature>
<keyword evidence="1" id="KW-0812">Transmembrane</keyword>
<accession>A0ABV3TLA2</accession>
<reference evidence="2 3" key="1">
    <citation type="journal article" date="2011" name="Int. J. Syst. Evol. Microbiol.">
        <title>Zhongshania antarctica gen. nov., sp. nov. and Zhongshania guokunii sp. nov., gammaproteobacteria respectively isolated from coastal attached (fast) ice and surface seawater of the Antarctic.</title>
        <authorList>
            <person name="Li H.J."/>
            <person name="Zhang X.Y."/>
            <person name="Chen C.X."/>
            <person name="Zhang Y.J."/>
            <person name="Gao Z.M."/>
            <person name="Yu Y."/>
            <person name="Chen X.L."/>
            <person name="Chen B."/>
            <person name="Zhang Y.Z."/>
        </authorList>
    </citation>
    <scope>NUCLEOTIDE SEQUENCE [LARGE SCALE GENOMIC DNA]</scope>
    <source>
        <strain evidence="2 3">15-R06ZXC-3</strain>
    </source>
</reference>
<sequence>MRPTRARWVYAAALALGLSLLVATGFHASHLICESRLQGSDKGMVLLAGMGDLLRHPVHMLTLVGPLWVSWMLLFLASANRALSPVIGLGVVVMSILGTVAFYAFLAPRIACNAFGDGAMTLRIGAFLAFLAVLLAIPRLWRQK</sequence>